<accession>A0ABR3UBH1</accession>
<dbReference type="RefSeq" id="XP_069304437.1">
    <property type="nucleotide sequence ID" value="XM_069453930.1"/>
</dbReference>
<feature type="transmembrane region" description="Helical" evidence="3">
    <location>
        <begin position="40"/>
        <end position="61"/>
    </location>
</feature>
<evidence type="ECO:0000256" key="2">
    <source>
        <dbReference type="SAM" id="MobiDB-lite"/>
    </source>
</evidence>
<dbReference type="EMBL" id="JBHGVX010000007">
    <property type="protein sequence ID" value="KAL1793853.1"/>
    <property type="molecule type" value="Genomic_DNA"/>
</dbReference>
<dbReference type="GeneID" id="96087596"/>
<sequence>MDHSWRKLSQSEDAEESEDLLPSAVPNGEVRKKPVLSLQLLCSFLKYTVVAILFFVFGLTFQYTQKEQVLSEPSFLQNVDRSTRFNHTNIPVFAGSNGTIWQQSPSPEVDAAWHALTTGYPFLITEDDMRILGKDPDRYIGVPQNFGYGEKKFITRFAHTHNIHCLDHIRKRLYREHYRYPNDTMDWIHTKHCLHALLDHLTCHVGYEVMNYVWVEGEPTADPELTYNRQCRDLDAMIRFSEENRVDKDLRVFYIQPTEGYDPLPPDAEFRQLEREFDESHPDRPSMEERRKAYHKAYEDAIRHWEETGEVPTEEREW</sequence>
<feature type="region of interest" description="Disordered" evidence="2">
    <location>
        <begin position="1"/>
        <end position="25"/>
    </location>
</feature>
<keyword evidence="3" id="KW-0472">Membrane</keyword>
<proteinExistence type="inferred from homology"/>
<evidence type="ECO:0000256" key="1">
    <source>
        <dbReference type="ARBA" id="ARBA00035112"/>
    </source>
</evidence>
<gene>
    <name evidence="4" type="ORF">ACET3X_007274</name>
</gene>
<evidence type="ECO:0000313" key="5">
    <source>
        <dbReference type="Proteomes" id="UP001578633"/>
    </source>
</evidence>
<reference evidence="4 5" key="1">
    <citation type="submission" date="2024-09" db="EMBL/GenBank/DDBJ databases">
        <title>T2T genomes of carrot and Alternaria dauci and their utility for understanding host-pathogen interaction during carrot leaf blight disease.</title>
        <authorList>
            <person name="Liu W."/>
            <person name="Xu S."/>
            <person name="Ou C."/>
            <person name="Liu X."/>
            <person name="Zhuang F."/>
            <person name="Deng X.W."/>
        </authorList>
    </citation>
    <scope>NUCLEOTIDE SEQUENCE [LARGE SCALE GENOMIC DNA]</scope>
    <source>
        <strain evidence="4 5">A2016</strain>
    </source>
</reference>
<protein>
    <submittedName>
        <fullName evidence="4">Uncharacterized protein</fullName>
    </submittedName>
</protein>
<name>A0ABR3UBH1_9PLEO</name>
<dbReference type="Pfam" id="PF11807">
    <property type="entry name" value="UstYa"/>
    <property type="match status" value="1"/>
</dbReference>
<keyword evidence="3" id="KW-1133">Transmembrane helix</keyword>
<dbReference type="PANTHER" id="PTHR33365">
    <property type="entry name" value="YALI0B05434P"/>
    <property type="match status" value="1"/>
</dbReference>
<evidence type="ECO:0000313" key="4">
    <source>
        <dbReference type="EMBL" id="KAL1793853.1"/>
    </source>
</evidence>
<dbReference type="PANTHER" id="PTHR33365:SF14">
    <property type="entry name" value="TAT PATHWAY SIGNAL SEQUENCE"/>
    <property type="match status" value="1"/>
</dbReference>
<keyword evidence="5" id="KW-1185">Reference proteome</keyword>
<comment type="similarity">
    <text evidence="1">Belongs to the ustYa family.</text>
</comment>
<dbReference type="Proteomes" id="UP001578633">
    <property type="component" value="Chromosome 7"/>
</dbReference>
<comment type="caution">
    <text evidence="4">The sequence shown here is derived from an EMBL/GenBank/DDBJ whole genome shotgun (WGS) entry which is preliminary data.</text>
</comment>
<keyword evidence="3" id="KW-0812">Transmembrane</keyword>
<organism evidence="4 5">
    <name type="scientific">Alternaria dauci</name>
    <dbReference type="NCBI Taxonomy" id="48095"/>
    <lineage>
        <taxon>Eukaryota</taxon>
        <taxon>Fungi</taxon>
        <taxon>Dikarya</taxon>
        <taxon>Ascomycota</taxon>
        <taxon>Pezizomycotina</taxon>
        <taxon>Dothideomycetes</taxon>
        <taxon>Pleosporomycetidae</taxon>
        <taxon>Pleosporales</taxon>
        <taxon>Pleosporineae</taxon>
        <taxon>Pleosporaceae</taxon>
        <taxon>Alternaria</taxon>
        <taxon>Alternaria sect. Porri</taxon>
    </lineage>
</organism>
<dbReference type="InterPro" id="IPR021765">
    <property type="entry name" value="UstYa-like"/>
</dbReference>
<evidence type="ECO:0000256" key="3">
    <source>
        <dbReference type="SAM" id="Phobius"/>
    </source>
</evidence>